<feature type="region of interest" description="Disordered" evidence="1">
    <location>
        <begin position="336"/>
        <end position="355"/>
    </location>
</feature>
<dbReference type="Proteomes" id="UP000094707">
    <property type="component" value="Chromosome I"/>
</dbReference>
<name>A0A1D3L2C0_9EURY</name>
<protein>
    <submittedName>
        <fullName evidence="3">Region of a membrane-bound protein predicted to be embedded in the membrane</fullName>
    </submittedName>
</protein>
<feature type="transmembrane region" description="Helical" evidence="2">
    <location>
        <begin position="66"/>
        <end position="84"/>
    </location>
</feature>
<dbReference type="GeneID" id="30412003"/>
<organism evidence="3 4">
    <name type="scientific">Methanobacterium congolense</name>
    <dbReference type="NCBI Taxonomy" id="118062"/>
    <lineage>
        <taxon>Archaea</taxon>
        <taxon>Methanobacteriati</taxon>
        <taxon>Methanobacteriota</taxon>
        <taxon>Methanomada group</taxon>
        <taxon>Methanobacteria</taxon>
        <taxon>Methanobacteriales</taxon>
        <taxon>Methanobacteriaceae</taxon>
        <taxon>Methanobacterium</taxon>
    </lineage>
</organism>
<keyword evidence="2" id="KW-0472">Membrane</keyword>
<keyword evidence="2" id="KW-1133">Transmembrane helix</keyword>
<keyword evidence="2" id="KW-0812">Transmembrane</keyword>
<feature type="transmembrane region" description="Helical" evidence="2">
    <location>
        <begin position="126"/>
        <end position="150"/>
    </location>
</feature>
<dbReference type="KEGG" id="mcub:MCBB_1158"/>
<proteinExistence type="predicted"/>
<evidence type="ECO:0000313" key="3">
    <source>
        <dbReference type="EMBL" id="SCG85716.1"/>
    </source>
</evidence>
<evidence type="ECO:0000256" key="1">
    <source>
        <dbReference type="SAM" id="MobiDB-lite"/>
    </source>
</evidence>
<dbReference type="Gene3D" id="1.10.1760.20">
    <property type="match status" value="1"/>
</dbReference>
<feature type="transmembrane region" description="Helical" evidence="2">
    <location>
        <begin position="162"/>
        <end position="180"/>
    </location>
</feature>
<dbReference type="EMBL" id="LT607756">
    <property type="protein sequence ID" value="SCG85716.1"/>
    <property type="molecule type" value="Genomic_DNA"/>
</dbReference>
<accession>A0A1D3L2C0</accession>
<gene>
    <name evidence="3" type="ORF">MCBB_1158</name>
</gene>
<dbReference type="STRING" id="118062.MCBB_1158"/>
<reference evidence="3 4" key="1">
    <citation type="submission" date="2016-08" db="EMBL/GenBank/DDBJ databases">
        <authorList>
            <person name="Seilhamer J.J."/>
        </authorList>
    </citation>
    <scope>NUCLEOTIDE SEQUENCE [LARGE SCALE GENOMIC DNA]</scope>
    <source>
        <strain evidence="3">Buetzberg</strain>
    </source>
</reference>
<feature type="transmembrane region" description="Helical" evidence="2">
    <location>
        <begin position="37"/>
        <end position="60"/>
    </location>
</feature>
<evidence type="ECO:0000256" key="2">
    <source>
        <dbReference type="SAM" id="Phobius"/>
    </source>
</evidence>
<sequence length="355" mass="39346">MKRCTNCWTDNPDDAERCKKCGRVFDESWWHNKNYRLYWKAIGIGLVVGSIMAIVGYFLFGASNTFFFGLIPIPFVTGCIATVLSYRMEPDTTNSFINALAAGLIIGCAVVMGIFGFAFFSGDTAPVMMVILIPGLTIWALFGGALGTVINAAIESGKKATITITVLLIASIALIVYGAYQFNVNANYSNGAYMSAYDLDFVDIIQPEADAYLNAPYSTSEERLSNLKNAKVKYERMLNITVGTKPQVDEMIGNSTSSIKKEYALAMGQYLQLKHDYCLEMYTGIQLEINGNTAEAQKHYQNAKALIPKIQSQNDQITAIINKDQSFKNYITEKRDDAKKYSGRHSSENMTFTPS</sequence>
<dbReference type="RefSeq" id="WP_071906847.1">
    <property type="nucleotide sequence ID" value="NZ_LT607756.1"/>
</dbReference>
<dbReference type="AlphaFoldDB" id="A0A1D3L2C0"/>
<keyword evidence="4" id="KW-1185">Reference proteome</keyword>
<feature type="transmembrane region" description="Helical" evidence="2">
    <location>
        <begin position="96"/>
        <end position="120"/>
    </location>
</feature>
<evidence type="ECO:0000313" key="4">
    <source>
        <dbReference type="Proteomes" id="UP000094707"/>
    </source>
</evidence>
<dbReference type="OrthoDB" id="373182at2157"/>